<dbReference type="EMBL" id="GBXM01045165">
    <property type="protein sequence ID" value="JAH63412.1"/>
    <property type="molecule type" value="Transcribed_RNA"/>
</dbReference>
<organism evidence="1">
    <name type="scientific">Anguilla anguilla</name>
    <name type="common">European freshwater eel</name>
    <name type="synonym">Muraena anguilla</name>
    <dbReference type="NCBI Taxonomy" id="7936"/>
    <lineage>
        <taxon>Eukaryota</taxon>
        <taxon>Metazoa</taxon>
        <taxon>Chordata</taxon>
        <taxon>Craniata</taxon>
        <taxon>Vertebrata</taxon>
        <taxon>Euteleostomi</taxon>
        <taxon>Actinopterygii</taxon>
        <taxon>Neopterygii</taxon>
        <taxon>Teleostei</taxon>
        <taxon>Anguilliformes</taxon>
        <taxon>Anguillidae</taxon>
        <taxon>Anguilla</taxon>
    </lineage>
</organism>
<accession>A0A0E9UCG3</accession>
<protein>
    <submittedName>
        <fullName evidence="1">Uncharacterized protein</fullName>
    </submittedName>
</protein>
<dbReference type="AlphaFoldDB" id="A0A0E9UCG3"/>
<name>A0A0E9UCG3_ANGAN</name>
<evidence type="ECO:0000313" key="1">
    <source>
        <dbReference type="EMBL" id="JAH63412.1"/>
    </source>
</evidence>
<reference evidence="1" key="2">
    <citation type="journal article" date="2015" name="Fish Shellfish Immunol.">
        <title>Early steps in the European eel (Anguilla anguilla)-Vibrio vulnificus interaction in the gills: Role of the RtxA13 toxin.</title>
        <authorList>
            <person name="Callol A."/>
            <person name="Pajuelo D."/>
            <person name="Ebbesson L."/>
            <person name="Teles M."/>
            <person name="MacKenzie S."/>
            <person name="Amaro C."/>
        </authorList>
    </citation>
    <scope>NUCLEOTIDE SEQUENCE</scope>
</reference>
<proteinExistence type="predicted"/>
<sequence>MVSETIRTVYANVKIQFHRHYVEAWDSSKIDIICLKASFFRYTPLLCGLGIYYSPKQL</sequence>
<reference evidence="1" key="1">
    <citation type="submission" date="2014-11" db="EMBL/GenBank/DDBJ databases">
        <authorList>
            <person name="Amaro Gonzalez C."/>
        </authorList>
    </citation>
    <scope>NUCLEOTIDE SEQUENCE</scope>
</reference>